<keyword evidence="2" id="KW-0472">Membrane</keyword>
<keyword evidence="4" id="KW-1185">Reference proteome</keyword>
<dbReference type="EMBL" id="LGRX02027355">
    <property type="protein sequence ID" value="KAK3249422.1"/>
    <property type="molecule type" value="Genomic_DNA"/>
</dbReference>
<keyword evidence="2" id="KW-0812">Transmembrane</keyword>
<dbReference type="AlphaFoldDB" id="A0AAE0C6Q8"/>
<name>A0AAE0C6Q8_9CHLO</name>
<dbReference type="Proteomes" id="UP001190700">
    <property type="component" value="Unassembled WGS sequence"/>
</dbReference>
<evidence type="ECO:0000256" key="1">
    <source>
        <dbReference type="SAM" id="MobiDB-lite"/>
    </source>
</evidence>
<organism evidence="3 4">
    <name type="scientific">Cymbomonas tetramitiformis</name>
    <dbReference type="NCBI Taxonomy" id="36881"/>
    <lineage>
        <taxon>Eukaryota</taxon>
        <taxon>Viridiplantae</taxon>
        <taxon>Chlorophyta</taxon>
        <taxon>Pyramimonadophyceae</taxon>
        <taxon>Pyramimonadales</taxon>
        <taxon>Pyramimonadaceae</taxon>
        <taxon>Cymbomonas</taxon>
    </lineage>
</organism>
<reference evidence="3 4" key="1">
    <citation type="journal article" date="2015" name="Genome Biol. Evol.">
        <title>Comparative Genomics of a Bacterivorous Green Alga Reveals Evolutionary Causalities and Consequences of Phago-Mixotrophic Mode of Nutrition.</title>
        <authorList>
            <person name="Burns J.A."/>
            <person name="Paasch A."/>
            <person name="Narechania A."/>
            <person name="Kim E."/>
        </authorList>
    </citation>
    <scope>NUCLEOTIDE SEQUENCE [LARGE SCALE GENOMIC DNA]</scope>
    <source>
        <strain evidence="3 4">PLY_AMNH</strain>
    </source>
</reference>
<feature type="region of interest" description="Disordered" evidence="1">
    <location>
        <begin position="1"/>
        <end position="43"/>
    </location>
</feature>
<comment type="caution">
    <text evidence="3">The sequence shown here is derived from an EMBL/GenBank/DDBJ whole genome shotgun (WGS) entry which is preliminary data.</text>
</comment>
<gene>
    <name evidence="3" type="ORF">CYMTET_41148</name>
</gene>
<feature type="compositionally biased region" description="Acidic residues" evidence="1">
    <location>
        <begin position="22"/>
        <end position="39"/>
    </location>
</feature>
<accession>A0AAE0C6Q8</accession>
<evidence type="ECO:0000313" key="3">
    <source>
        <dbReference type="EMBL" id="KAK3249422.1"/>
    </source>
</evidence>
<proteinExistence type="predicted"/>
<evidence type="ECO:0000256" key="2">
    <source>
        <dbReference type="SAM" id="Phobius"/>
    </source>
</evidence>
<evidence type="ECO:0000313" key="4">
    <source>
        <dbReference type="Proteomes" id="UP001190700"/>
    </source>
</evidence>
<feature type="transmembrane region" description="Helical" evidence="2">
    <location>
        <begin position="114"/>
        <end position="134"/>
    </location>
</feature>
<sequence>MHSTWIRDEDEEDPGGLVSGSDSDEDEEIPLDEMPEDVVDQPKRRRTAITAASAAIQGSHGVEDFSVKGRVHAGNMEARAYELPKERMFSGLTEEQITAMAQVQPVCKLLNDKLAQGVALVVAGGLLMLYKALLREMRTITPF</sequence>
<keyword evidence="2" id="KW-1133">Transmembrane helix</keyword>
<protein>
    <submittedName>
        <fullName evidence="3">Uncharacterized protein</fullName>
    </submittedName>
</protein>